<dbReference type="Proteomes" id="UP001500582">
    <property type="component" value="Unassembled WGS sequence"/>
</dbReference>
<dbReference type="RefSeq" id="WP_345213425.1">
    <property type="nucleotide sequence ID" value="NZ_BAABFT010000016.1"/>
</dbReference>
<dbReference type="EMBL" id="BAABFT010000016">
    <property type="protein sequence ID" value="GAA4336206.1"/>
    <property type="molecule type" value="Genomic_DNA"/>
</dbReference>
<keyword evidence="2" id="KW-1185">Reference proteome</keyword>
<organism evidence="1 2">
    <name type="scientific">Mucilaginibacter gynuensis</name>
    <dbReference type="NCBI Taxonomy" id="1302236"/>
    <lineage>
        <taxon>Bacteria</taxon>
        <taxon>Pseudomonadati</taxon>
        <taxon>Bacteroidota</taxon>
        <taxon>Sphingobacteriia</taxon>
        <taxon>Sphingobacteriales</taxon>
        <taxon>Sphingobacteriaceae</taxon>
        <taxon>Mucilaginibacter</taxon>
    </lineage>
</organism>
<evidence type="ECO:0000313" key="2">
    <source>
        <dbReference type="Proteomes" id="UP001500582"/>
    </source>
</evidence>
<comment type="caution">
    <text evidence="1">The sequence shown here is derived from an EMBL/GenBank/DDBJ whole genome shotgun (WGS) entry which is preliminary data.</text>
</comment>
<reference evidence="2" key="1">
    <citation type="journal article" date="2019" name="Int. J. Syst. Evol. Microbiol.">
        <title>The Global Catalogue of Microorganisms (GCM) 10K type strain sequencing project: providing services to taxonomists for standard genome sequencing and annotation.</title>
        <authorList>
            <consortium name="The Broad Institute Genomics Platform"/>
            <consortium name="The Broad Institute Genome Sequencing Center for Infectious Disease"/>
            <person name="Wu L."/>
            <person name="Ma J."/>
        </authorList>
    </citation>
    <scope>NUCLEOTIDE SEQUENCE [LARGE SCALE GENOMIC DNA]</scope>
    <source>
        <strain evidence="2">JCM 17705</strain>
    </source>
</reference>
<gene>
    <name evidence="1" type="ORF">GCM10023149_44790</name>
</gene>
<proteinExistence type="predicted"/>
<protein>
    <submittedName>
        <fullName evidence="1">Uncharacterized protein</fullName>
    </submittedName>
</protein>
<accession>A0ABP8H9F7</accession>
<sequence>MKTINSNKNIIVDDLLNYLQKKVNPLFQQHRQSNITFNIVKAGDEIEINQPEVYDDFLFRLSADGNNLSVTKSEHYVDDVNVLTLESILDILFTEYLGTTAPQL</sequence>
<name>A0ABP8H9F7_9SPHI</name>
<evidence type="ECO:0000313" key="1">
    <source>
        <dbReference type="EMBL" id="GAA4336206.1"/>
    </source>
</evidence>